<proteinExistence type="predicted"/>
<evidence type="ECO:0000313" key="2">
    <source>
        <dbReference type="EMBL" id="TSC92947.1"/>
    </source>
</evidence>
<name>A0A554LJC0_9BACT</name>
<dbReference type="EMBL" id="VMGI01000040">
    <property type="protein sequence ID" value="TSC92947.1"/>
    <property type="molecule type" value="Genomic_DNA"/>
</dbReference>
<reference evidence="2 3" key="1">
    <citation type="submission" date="2017-07" db="EMBL/GenBank/DDBJ databases">
        <title>Mechanisms for carbon and nitrogen cycling indicate functional differentiation within the Candidate Phyla Radiation.</title>
        <authorList>
            <person name="Danczak R.E."/>
            <person name="Johnston M.D."/>
            <person name="Kenah C."/>
            <person name="Slattery M."/>
            <person name="Wrighton K.C."/>
            <person name="Wilkins M.J."/>
        </authorList>
    </citation>
    <scope>NUCLEOTIDE SEQUENCE [LARGE SCALE GENOMIC DNA]</scope>
    <source>
        <strain evidence="2">Licking1014_85</strain>
    </source>
</reference>
<gene>
    <name evidence="2" type="ORF">CEN91_328</name>
</gene>
<sequence>MENNSPIYRCSYDNDVLIKNKNYHCMTCLRTWNNFPIDSDVGSSSSSMKNDVTKFVLKNSLLVLVTVVFLSIQFGGLTTFVDANSTNTSLRIISLIIWWLVFLLLFSIPVSFFWQVKIKKNTLARAMRHHWIFAAPLIAIILELINIIIVIPVIKI</sequence>
<evidence type="ECO:0000256" key="1">
    <source>
        <dbReference type="SAM" id="Phobius"/>
    </source>
</evidence>
<keyword evidence="1" id="KW-0472">Membrane</keyword>
<organism evidence="2 3">
    <name type="scientific">Candidatus Berkelbacteria bacterium Licking1014_85</name>
    <dbReference type="NCBI Taxonomy" id="2017148"/>
    <lineage>
        <taxon>Bacteria</taxon>
        <taxon>Candidatus Berkelbacteria</taxon>
    </lineage>
</organism>
<evidence type="ECO:0000313" key="3">
    <source>
        <dbReference type="Proteomes" id="UP000315589"/>
    </source>
</evidence>
<keyword evidence="1" id="KW-1133">Transmembrane helix</keyword>
<feature type="transmembrane region" description="Helical" evidence="1">
    <location>
        <begin position="96"/>
        <end position="118"/>
    </location>
</feature>
<feature type="transmembrane region" description="Helical" evidence="1">
    <location>
        <begin position="130"/>
        <end position="154"/>
    </location>
</feature>
<comment type="caution">
    <text evidence="2">The sequence shown here is derived from an EMBL/GenBank/DDBJ whole genome shotgun (WGS) entry which is preliminary data.</text>
</comment>
<accession>A0A554LJC0</accession>
<dbReference type="AlphaFoldDB" id="A0A554LJC0"/>
<protein>
    <submittedName>
        <fullName evidence="2">Uncharacterized protein</fullName>
    </submittedName>
</protein>
<feature type="transmembrane region" description="Helical" evidence="1">
    <location>
        <begin position="55"/>
        <end position="76"/>
    </location>
</feature>
<keyword evidence="1" id="KW-0812">Transmembrane</keyword>
<dbReference type="Proteomes" id="UP000315589">
    <property type="component" value="Unassembled WGS sequence"/>
</dbReference>